<dbReference type="SUPFAM" id="SSF53474">
    <property type="entry name" value="alpha/beta-Hydrolases"/>
    <property type="match status" value="1"/>
</dbReference>
<gene>
    <name evidence="5" type="ORF">BT63DRAFT_456173</name>
</gene>
<keyword evidence="3" id="KW-0812">Transmembrane</keyword>
<protein>
    <submittedName>
        <fullName evidence="5">Alpha/beta-hydrolase</fullName>
    </submittedName>
</protein>
<keyword evidence="1 5" id="KW-0378">Hydrolase</keyword>
<dbReference type="PRINTS" id="PR00412">
    <property type="entry name" value="EPOXHYDRLASE"/>
</dbReference>
<feature type="transmembrane region" description="Helical" evidence="3">
    <location>
        <begin position="34"/>
        <end position="51"/>
    </location>
</feature>
<evidence type="ECO:0000259" key="4">
    <source>
        <dbReference type="Pfam" id="PF12697"/>
    </source>
</evidence>
<evidence type="ECO:0000256" key="1">
    <source>
        <dbReference type="ARBA" id="ARBA00022801"/>
    </source>
</evidence>
<dbReference type="Gene3D" id="3.40.50.1820">
    <property type="entry name" value="alpha/beta hydrolase"/>
    <property type="match status" value="1"/>
</dbReference>
<dbReference type="AlphaFoldDB" id="A0A6A6UAB1"/>
<dbReference type="GO" id="GO:0016787">
    <property type="term" value="F:hydrolase activity"/>
    <property type="evidence" value="ECO:0007669"/>
    <property type="project" value="UniProtKB-KW"/>
</dbReference>
<sequence length="513" mass="57134">MVLPQAVAKGNGAPIPEKKQFGPWTARAMRLFEIIYGVIAVLVFEWTMWTGKKEFRKMNARDKKDLAAARERLWDLQKQPFGLTHKFCELRDGYKMHYMLSQPEGATAEKVGLVIFLHGYPDSWHIWHPLLKRANLTGAATLVAVDLPGFGGSDSLPTYDADTVLEVVSEFIMTMRDTYLSESPGPVVVVGHDWGALIGFRLASEASVLADRFILSNSFFPLLARANIESSLKSVAQMFKTWIHHPTNLRLLRQIYPNLKPVLRQLSKSAYVFAFKLPWPFNLILGRMGNFWFYRLCNALAYQSREPVTGAAGWDMLASCLGPSDIEYLSTSKSAHAEKRGSALVEDETYPHSIKHRTTTGGWATKICYYHDGLPTGIWTKSLQTLWELNQLEQASSSFSSASSSGSTRRRSGSRVGIFDIGPPGTLAAATTVLWGQKDAACDYAVAIEGIGDYFGVHDSHLIHLPNAGHWTTMDPQAVDVWELVIHWAVKGEGDKMMELLEGYPAAKLVFSS</sequence>
<feature type="domain" description="AB hydrolase-1" evidence="4">
    <location>
        <begin position="114"/>
        <end position="236"/>
    </location>
</feature>
<dbReference type="Pfam" id="PF12697">
    <property type="entry name" value="Abhydrolase_6"/>
    <property type="match status" value="1"/>
</dbReference>
<evidence type="ECO:0000256" key="3">
    <source>
        <dbReference type="SAM" id="Phobius"/>
    </source>
</evidence>
<organism evidence="5 6">
    <name type="scientific">Microthyrium microscopicum</name>
    <dbReference type="NCBI Taxonomy" id="703497"/>
    <lineage>
        <taxon>Eukaryota</taxon>
        <taxon>Fungi</taxon>
        <taxon>Dikarya</taxon>
        <taxon>Ascomycota</taxon>
        <taxon>Pezizomycotina</taxon>
        <taxon>Dothideomycetes</taxon>
        <taxon>Dothideomycetes incertae sedis</taxon>
        <taxon>Microthyriales</taxon>
        <taxon>Microthyriaceae</taxon>
        <taxon>Microthyrium</taxon>
    </lineage>
</organism>
<dbReference type="OrthoDB" id="6431331at2759"/>
<dbReference type="EMBL" id="MU004236">
    <property type="protein sequence ID" value="KAF2668531.1"/>
    <property type="molecule type" value="Genomic_DNA"/>
</dbReference>
<dbReference type="PANTHER" id="PTHR43329">
    <property type="entry name" value="EPOXIDE HYDROLASE"/>
    <property type="match status" value="1"/>
</dbReference>
<proteinExistence type="inferred from homology"/>
<reference evidence="5" key="1">
    <citation type="journal article" date="2020" name="Stud. Mycol.">
        <title>101 Dothideomycetes genomes: a test case for predicting lifestyles and emergence of pathogens.</title>
        <authorList>
            <person name="Haridas S."/>
            <person name="Albert R."/>
            <person name="Binder M."/>
            <person name="Bloem J."/>
            <person name="Labutti K."/>
            <person name="Salamov A."/>
            <person name="Andreopoulos B."/>
            <person name="Baker S."/>
            <person name="Barry K."/>
            <person name="Bills G."/>
            <person name="Bluhm B."/>
            <person name="Cannon C."/>
            <person name="Castanera R."/>
            <person name="Culley D."/>
            <person name="Daum C."/>
            <person name="Ezra D."/>
            <person name="Gonzalez J."/>
            <person name="Henrissat B."/>
            <person name="Kuo A."/>
            <person name="Liang C."/>
            <person name="Lipzen A."/>
            <person name="Lutzoni F."/>
            <person name="Magnuson J."/>
            <person name="Mondo S."/>
            <person name="Nolan M."/>
            <person name="Ohm R."/>
            <person name="Pangilinan J."/>
            <person name="Park H.-J."/>
            <person name="Ramirez L."/>
            <person name="Alfaro M."/>
            <person name="Sun H."/>
            <person name="Tritt A."/>
            <person name="Yoshinaga Y."/>
            <person name="Zwiers L.-H."/>
            <person name="Turgeon B."/>
            <person name="Goodwin S."/>
            <person name="Spatafora J."/>
            <person name="Crous P."/>
            <person name="Grigoriev I."/>
        </authorList>
    </citation>
    <scope>NUCLEOTIDE SEQUENCE</scope>
    <source>
        <strain evidence="5">CBS 115976</strain>
    </source>
</reference>
<name>A0A6A6UAB1_9PEZI</name>
<dbReference type="InterPro" id="IPR000073">
    <property type="entry name" value="AB_hydrolase_1"/>
</dbReference>
<keyword evidence="3" id="KW-0472">Membrane</keyword>
<accession>A0A6A6UAB1</accession>
<dbReference type="InterPro" id="IPR029058">
    <property type="entry name" value="AB_hydrolase_fold"/>
</dbReference>
<comment type="similarity">
    <text evidence="2">Belongs to the AB hydrolase superfamily. Epoxide hydrolase family.</text>
</comment>
<keyword evidence="3" id="KW-1133">Transmembrane helix</keyword>
<evidence type="ECO:0000313" key="6">
    <source>
        <dbReference type="Proteomes" id="UP000799302"/>
    </source>
</evidence>
<evidence type="ECO:0000313" key="5">
    <source>
        <dbReference type="EMBL" id="KAF2668531.1"/>
    </source>
</evidence>
<keyword evidence="6" id="KW-1185">Reference proteome</keyword>
<evidence type="ECO:0000256" key="2">
    <source>
        <dbReference type="ARBA" id="ARBA00038334"/>
    </source>
</evidence>
<dbReference type="Proteomes" id="UP000799302">
    <property type="component" value="Unassembled WGS sequence"/>
</dbReference>
<dbReference type="InterPro" id="IPR000639">
    <property type="entry name" value="Epox_hydrolase-like"/>
</dbReference>